<evidence type="ECO:0000259" key="1">
    <source>
        <dbReference type="PROSITE" id="PS51384"/>
    </source>
</evidence>
<evidence type="ECO:0000313" key="5">
    <source>
        <dbReference type="Proteomes" id="UP000527315"/>
    </source>
</evidence>
<dbReference type="Pfam" id="PF00175">
    <property type="entry name" value="NAD_binding_1"/>
    <property type="match status" value="1"/>
</dbReference>
<dbReference type="PANTHER" id="PTHR47354:SF5">
    <property type="entry name" value="PROTEIN RFBI"/>
    <property type="match status" value="1"/>
</dbReference>
<dbReference type="Gene3D" id="2.40.30.10">
    <property type="entry name" value="Translation factors"/>
    <property type="match status" value="1"/>
</dbReference>
<dbReference type="PRINTS" id="PR00410">
    <property type="entry name" value="PHEHYDRXLASE"/>
</dbReference>
<comment type="caution">
    <text evidence="2">The sequence shown here is derived from an EMBL/GenBank/DDBJ whole genome shotgun (WGS) entry which is preliminary data.</text>
</comment>
<dbReference type="EMBL" id="DUFW01000048">
    <property type="protein sequence ID" value="HIH21610.1"/>
    <property type="molecule type" value="Genomic_DNA"/>
</dbReference>
<evidence type="ECO:0000313" key="4">
    <source>
        <dbReference type="EMBL" id="MBS3057807.1"/>
    </source>
</evidence>
<sequence length="241" mass="26986">MPDYYFPLKERKEIAEETMAFTLDTSGSNFPFIAGQYADFTLEKPPFNDIKGKTRPFSIASSPLEKGSIMFATRMRDSAFKNSLKQISLGTKISVSSARGSFVLHDDAKQSAVFLAGGIGITPIRSIIETAGLEKKPHKLFLFYSNRTPSATAFLHDFEKFAKQNQNFKFFPTITQLEGVKDWKYPTGRIKFKMIEENVPELKNAIFYISGPNAMVSAMRQVLAVGKIKSGNIVTEEFSGY</sequence>
<dbReference type="InterPro" id="IPR017938">
    <property type="entry name" value="Riboflavin_synthase-like_b-brl"/>
</dbReference>
<dbReference type="EMBL" id="JAGVWB010000002">
    <property type="protein sequence ID" value="MBS3057807.1"/>
    <property type="molecule type" value="Genomic_DNA"/>
</dbReference>
<dbReference type="SUPFAM" id="SSF63380">
    <property type="entry name" value="Riboflavin synthase domain-like"/>
    <property type="match status" value="1"/>
</dbReference>
<dbReference type="PROSITE" id="PS51384">
    <property type="entry name" value="FAD_FR"/>
    <property type="match status" value="1"/>
</dbReference>
<dbReference type="GO" id="GO:0016491">
    <property type="term" value="F:oxidoreductase activity"/>
    <property type="evidence" value="ECO:0007669"/>
    <property type="project" value="InterPro"/>
</dbReference>
<dbReference type="PANTHER" id="PTHR47354">
    <property type="entry name" value="NADH OXIDOREDUCTASE HCR"/>
    <property type="match status" value="1"/>
</dbReference>
<dbReference type="InterPro" id="IPR017927">
    <property type="entry name" value="FAD-bd_FR_type"/>
</dbReference>
<dbReference type="Proteomes" id="UP000590964">
    <property type="component" value="Unassembled WGS sequence"/>
</dbReference>
<dbReference type="Proteomes" id="UP000680185">
    <property type="component" value="Unassembled WGS sequence"/>
</dbReference>
<dbReference type="Proteomes" id="UP000527315">
    <property type="component" value="Unassembled WGS sequence"/>
</dbReference>
<reference evidence="4" key="2">
    <citation type="submission" date="2021-03" db="EMBL/GenBank/DDBJ databases">
        <authorList>
            <person name="Jaffe A."/>
        </authorList>
    </citation>
    <scope>NUCLEOTIDE SEQUENCE</scope>
    <source>
        <strain evidence="4">RIFCSPLOWO2_01_FULL_43_13</strain>
    </source>
</reference>
<dbReference type="SUPFAM" id="SSF52343">
    <property type="entry name" value="Ferredoxin reductase-like, C-terminal NADP-linked domain"/>
    <property type="match status" value="1"/>
</dbReference>
<feature type="domain" description="FAD-binding FR-type" evidence="1">
    <location>
        <begin position="1"/>
        <end position="105"/>
    </location>
</feature>
<reference evidence="2 5" key="1">
    <citation type="journal article" date="2020" name="bioRxiv">
        <title>A rank-normalized archaeal taxonomy based on genome phylogeny resolves widespread incomplete and uneven classifications.</title>
        <authorList>
            <person name="Rinke C."/>
            <person name="Chuvochina M."/>
            <person name="Mussig A.J."/>
            <person name="Chaumeil P.-A."/>
            <person name="Waite D.W."/>
            <person name="Whitman W.B."/>
            <person name="Parks D.H."/>
            <person name="Hugenholtz P."/>
        </authorList>
    </citation>
    <scope>NUCLEOTIDE SEQUENCE</scope>
    <source>
        <strain evidence="2">UBA10191</strain>
    </source>
</reference>
<evidence type="ECO:0000313" key="3">
    <source>
        <dbReference type="EMBL" id="HIH33632.1"/>
    </source>
</evidence>
<organism evidence="2 6">
    <name type="scientific">Candidatus Iainarchaeum sp</name>
    <dbReference type="NCBI Taxonomy" id="3101447"/>
    <lineage>
        <taxon>Archaea</taxon>
        <taxon>Candidatus Iainarchaeota</taxon>
        <taxon>Candidatus Iainarchaeia</taxon>
        <taxon>Candidatus Iainarchaeales</taxon>
        <taxon>Candidatus Iainarchaeaceae</taxon>
        <taxon>Candidatus Iainarchaeum</taxon>
    </lineage>
</organism>
<dbReference type="CDD" id="cd00322">
    <property type="entry name" value="FNR_like"/>
    <property type="match status" value="1"/>
</dbReference>
<accession>A0A7J4JX86</accession>
<dbReference type="InterPro" id="IPR001433">
    <property type="entry name" value="OxRdtase_FAD/NAD-bd"/>
</dbReference>
<reference evidence="4" key="3">
    <citation type="submission" date="2021-05" db="EMBL/GenBank/DDBJ databases">
        <title>Protein family content uncovers lineage relationships and bacterial pathway maintenance mechanisms in DPANN archaea.</title>
        <authorList>
            <person name="Castelle C.J."/>
            <person name="Meheust R."/>
            <person name="Jaffe A.L."/>
            <person name="Seitz K."/>
            <person name="Gong X."/>
            <person name="Baker B.J."/>
            <person name="Banfield J.F."/>
        </authorList>
    </citation>
    <scope>NUCLEOTIDE SEQUENCE</scope>
    <source>
        <strain evidence="4">RIFCSPLOWO2_01_FULL_43_13</strain>
    </source>
</reference>
<evidence type="ECO:0000313" key="6">
    <source>
        <dbReference type="Proteomes" id="UP000590964"/>
    </source>
</evidence>
<dbReference type="InterPro" id="IPR039261">
    <property type="entry name" value="FNR_nucleotide-bd"/>
</dbReference>
<dbReference type="AlphaFoldDB" id="A0A7J4JX86"/>
<proteinExistence type="predicted"/>
<gene>
    <name evidence="2" type="ORF">HA222_03050</name>
    <name evidence="3" type="ORF">HA227_05300</name>
    <name evidence="4" type="ORF">J4478_00200</name>
</gene>
<dbReference type="EMBL" id="DUFJ01000116">
    <property type="protein sequence ID" value="HIH33632.1"/>
    <property type="molecule type" value="Genomic_DNA"/>
</dbReference>
<name>A0A7J4JX86_9ARCH</name>
<dbReference type="InterPro" id="IPR050415">
    <property type="entry name" value="MRET"/>
</dbReference>
<dbReference type="Gene3D" id="3.40.50.80">
    <property type="entry name" value="Nucleotide-binding domain of ferredoxin-NADP reductase (FNR) module"/>
    <property type="match status" value="1"/>
</dbReference>
<evidence type="ECO:0000313" key="2">
    <source>
        <dbReference type="EMBL" id="HIH21610.1"/>
    </source>
</evidence>
<protein>
    <submittedName>
        <fullName evidence="2">FAD-dependent oxidoreductase</fullName>
    </submittedName>
</protein>